<dbReference type="EnsemblMetazoa" id="CJA00966.1">
    <property type="protein sequence ID" value="CJA00966.1"/>
    <property type="gene ID" value="WBGene00120170"/>
</dbReference>
<dbReference type="PANTHER" id="PTHR43788:SF16">
    <property type="entry name" value="HELICASE WITH ZINC FINGER 2"/>
    <property type="match status" value="1"/>
</dbReference>
<name>A0A8R1HL69_CAEJA</name>
<dbReference type="GO" id="GO:0005524">
    <property type="term" value="F:ATP binding"/>
    <property type="evidence" value="ECO:0007669"/>
    <property type="project" value="UniProtKB-KW"/>
</dbReference>
<dbReference type="Pfam" id="PF13086">
    <property type="entry name" value="AAA_11"/>
    <property type="match status" value="1"/>
</dbReference>
<evidence type="ECO:0000313" key="8">
    <source>
        <dbReference type="EnsemblMetazoa" id="CJA00966.1"/>
    </source>
</evidence>
<dbReference type="PANTHER" id="PTHR43788">
    <property type="entry name" value="DNA2/NAM7 HELICASE FAMILY MEMBER"/>
    <property type="match status" value="1"/>
</dbReference>
<organism evidence="8 9">
    <name type="scientific">Caenorhabditis japonica</name>
    <dbReference type="NCBI Taxonomy" id="281687"/>
    <lineage>
        <taxon>Eukaryota</taxon>
        <taxon>Metazoa</taxon>
        <taxon>Ecdysozoa</taxon>
        <taxon>Nematoda</taxon>
        <taxon>Chromadorea</taxon>
        <taxon>Rhabditida</taxon>
        <taxon>Rhabditina</taxon>
        <taxon>Rhabditomorpha</taxon>
        <taxon>Rhabditoidea</taxon>
        <taxon>Rhabditidae</taxon>
        <taxon>Peloderinae</taxon>
        <taxon>Caenorhabditis</taxon>
    </lineage>
</organism>
<dbReference type="Pfam" id="PF13087">
    <property type="entry name" value="AAA_12"/>
    <property type="match status" value="1"/>
</dbReference>
<keyword evidence="2" id="KW-0547">Nucleotide-binding</keyword>
<evidence type="ECO:0000256" key="3">
    <source>
        <dbReference type="ARBA" id="ARBA00022801"/>
    </source>
</evidence>
<reference evidence="8" key="2">
    <citation type="submission" date="2022-06" db="UniProtKB">
        <authorList>
            <consortium name="EnsemblMetazoa"/>
        </authorList>
    </citation>
    <scope>IDENTIFICATION</scope>
    <source>
        <strain evidence="8">DF5081</strain>
    </source>
</reference>
<dbReference type="SUPFAM" id="SSF52540">
    <property type="entry name" value="P-loop containing nucleoside triphosphate hydrolases"/>
    <property type="match status" value="1"/>
</dbReference>
<sequence>MEVDHSVTVTGALRVHTRFATVNKPTSKETMDLLNAQVTATQTKELHPGWLRLFPENDFLSGVPRDSSAWKLAKAVADGGRLHRRPPCDTSLPQVCDFLNDPQREYCQMHLLDQNAATLANSPPGVGKTVMISAAAIAASSIFPGKLNIICGVTNASASEAVVKLAELETNNPVRFTRLISEQNRQRQRDSTHSDADYPELWKRVLAIALRRSDDSALNGCRYDVKIAQNAMFHLKKARAPVPPLKSKDLLKVVKQRIPDKDRMTREECFLKIHQTSVLVGTVFSVVDSFANQWAPFANQVATVQVDEASQLPLFALIALLATFPNAKFGLVGDHRQLPPFSDQEVYPLHHQIAIGNLLKEADRNHRFPATSLNVVHRCPNLITHIISRMFYPEDLRSGEVPESEISTQEPWASPDRYPAPPDLHHRSEAQAALLIARDLRGTLGTTSIALLCYYRSQAGLLSSLLDTDPFIATTIDGAQGQEFDVVIVLTTRTRSFRNSPFFEADHRLNVACRALDTSVY</sequence>
<accession>A0A8R1HL69</accession>
<feature type="domain" description="DNA2/NAM7 helicase helicase" evidence="6">
    <location>
        <begin position="99"/>
        <end position="341"/>
    </location>
</feature>
<dbReference type="GO" id="GO:0043139">
    <property type="term" value="F:5'-3' DNA helicase activity"/>
    <property type="evidence" value="ECO:0007669"/>
    <property type="project" value="TreeGrafter"/>
</dbReference>
<dbReference type="InterPro" id="IPR041677">
    <property type="entry name" value="DNA2/NAM7_AAA_11"/>
</dbReference>
<keyword evidence="3" id="KW-0378">Hydrolase</keyword>
<comment type="similarity">
    <text evidence="1">Belongs to the DNA2/NAM7 helicase family.</text>
</comment>
<keyword evidence="5" id="KW-0067">ATP-binding</keyword>
<dbReference type="InterPro" id="IPR041679">
    <property type="entry name" value="DNA2/NAM7-like_C"/>
</dbReference>
<keyword evidence="9" id="KW-1185">Reference proteome</keyword>
<dbReference type="AlphaFoldDB" id="A0A8R1HL69"/>
<reference evidence="9" key="1">
    <citation type="submission" date="2010-08" db="EMBL/GenBank/DDBJ databases">
        <authorList>
            <consortium name="Caenorhabditis japonica Sequencing Consortium"/>
            <person name="Wilson R.K."/>
        </authorList>
    </citation>
    <scope>NUCLEOTIDE SEQUENCE [LARGE SCALE GENOMIC DNA]</scope>
    <source>
        <strain evidence="9">DF5081</strain>
    </source>
</reference>
<evidence type="ECO:0000256" key="2">
    <source>
        <dbReference type="ARBA" id="ARBA00022741"/>
    </source>
</evidence>
<evidence type="ECO:0000256" key="5">
    <source>
        <dbReference type="ARBA" id="ARBA00022840"/>
    </source>
</evidence>
<proteinExistence type="inferred from homology"/>
<evidence type="ECO:0000259" key="7">
    <source>
        <dbReference type="Pfam" id="PF13087"/>
    </source>
</evidence>
<dbReference type="Gene3D" id="3.40.50.300">
    <property type="entry name" value="P-loop containing nucleotide triphosphate hydrolases"/>
    <property type="match status" value="2"/>
</dbReference>
<evidence type="ECO:0000256" key="4">
    <source>
        <dbReference type="ARBA" id="ARBA00022806"/>
    </source>
</evidence>
<dbReference type="Proteomes" id="UP000005237">
    <property type="component" value="Unassembled WGS sequence"/>
</dbReference>
<protein>
    <submittedName>
        <fullName evidence="8">Uncharacterized protein</fullName>
    </submittedName>
</protein>
<dbReference type="GO" id="GO:0016787">
    <property type="term" value="F:hydrolase activity"/>
    <property type="evidence" value="ECO:0007669"/>
    <property type="project" value="UniProtKB-KW"/>
</dbReference>
<dbReference type="InterPro" id="IPR050534">
    <property type="entry name" value="Coronavir_polyprotein_1ab"/>
</dbReference>
<evidence type="ECO:0000256" key="1">
    <source>
        <dbReference type="ARBA" id="ARBA00007913"/>
    </source>
</evidence>
<feature type="domain" description="DNA2/NAM7 helicase-like C-terminal" evidence="7">
    <location>
        <begin position="358"/>
        <end position="512"/>
    </location>
</feature>
<dbReference type="InterPro" id="IPR027417">
    <property type="entry name" value="P-loop_NTPase"/>
</dbReference>
<keyword evidence="4" id="KW-0347">Helicase</keyword>
<evidence type="ECO:0000259" key="6">
    <source>
        <dbReference type="Pfam" id="PF13086"/>
    </source>
</evidence>
<evidence type="ECO:0000313" key="9">
    <source>
        <dbReference type="Proteomes" id="UP000005237"/>
    </source>
</evidence>